<dbReference type="EMBL" id="JAMPLM010000006">
    <property type="protein sequence ID" value="MEP1058615.1"/>
    <property type="molecule type" value="Genomic_DNA"/>
</dbReference>
<evidence type="ECO:0000313" key="1">
    <source>
        <dbReference type="EMBL" id="MEP1058615.1"/>
    </source>
</evidence>
<keyword evidence="2" id="KW-1185">Reference proteome</keyword>
<comment type="caution">
    <text evidence="1">The sequence shown here is derived from an EMBL/GenBank/DDBJ whole genome shotgun (WGS) entry which is preliminary data.</text>
</comment>
<protein>
    <submittedName>
        <fullName evidence="1">Uncharacterized protein</fullName>
    </submittedName>
</protein>
<name>A0ABV0KHE0_9CYAN</name>
<dbReference type="Proteomes" id="UP001476950">
    <property type="component" value="Unassembled WGS sequence"/>
</dbReference>
<accession>A0ABV0KHE0</accession>
<evidence type="ECO:0000313" key="2">
    <source>
        <dbReference type="Proteomes" id="UP001476950"/>
    </source>
</evidence>
<sequence length="52" mass="5919">MKRPWSKGFDSSLILHPLLYDTWQTTSTANLLMVQAIVARSLKLDQASESRL</sequence>
<dbReference type="RefSeq" id="WP_190447268.1">
    <property type="nucleotide sequence ID" value="NZ_JAMPLM010000006.1"/>
</dbReference>
<gene>
    <name evidence="1" type="ORF">NDI38_09205</name>
</gene>
<proteinExistence type="predicted"/>
<organism evidence="1 2">
    <name type="scientific">Stenomitos frigidus AS-A4</name>
    <dbReference type="NCBI Taxonomy" id="2933935"/>
    <lineage>
        <taxon>Bacteria</taxon>
        <taxon>Bacillati</taxon>
        <taxon>Cyanobacteriota</taxon>
        <taxon>Cyanophyceae</taxon>
        <taxon>Leptolyngbyales</taxon>
        <taxon>Leptolyngbyaceae</taxon>
        <taxon>Stenomitos</taxon>
    </lineage>
</organism>
<reference evidence="1 2" key="1">
    <citation type="submission" date="2022-04" db="EMBL/GenBank/DDBJ databases">
        <title>Positive selection, recombination, and allopatry shape intraspecific diversity of widespread and dominant cyanobacteria.</title>
        <authorList>
            <person name="Wei J."/>
            <person name="Shu W."/>
            <person name="Hu C."/>
        </authorList>
    </citation>
    <scope>NUCLEOTIDE SEQUENCE [LARGE SCALE GENOMIC DNA]</scope>
    <source>
        <strain evidence="1 2">AS-A4</strain>
    </source>
</reference>